<dbReference type="AlphaFoldDB" id="A0A543JB53"/>
<sequence length="104" mass="11313">MTFRAAHVTAFSTLVADQAGGPPARPRHRGRHQPGPCERDLPRRLGGAPMRRLFEVLSGSLAQPRAHGVRFGPYRTVFSDGCRSIKIPGAVQSTSRVRPVSVQT</sequence>
<feature type="region of interest" description="Disordered" evidence="1">
    <location>
        <begin position="14"/>
        <end position="44"/>
    </location>
</feature>
<evidence type="ECO:0000313" key="2">
    <source>
        <dbReference type="EMBL" id="TQM79996.1"/>
    </source>
</evidence>
<evidence type="ECO:0000256" key="1">
    <source>
        <dbReference type="SAM" id="MobiDB-lite"/>
    </source>
</evidence>
<dbReference type="EMBL" id="VFPP01000001">
    <property type="protein sequence ID" value="TQM79996.1"/>
    <property type="molecule type" value="Genomic_DNA"/>
</dbReference>
<protein>
    <submittedName>
        <fullName evidence="2">Uncharacterized protein</fullName>
    </submittedName>
</protein>
<proteinExistence type="predicted"/>
<gene>
    <name evidence="2" type="ORF">FHX81_2314</name>
</gene>
<dbReference type="Proteomes" id="UP000316628">
    <property type="component" value="Unassembled WGS sequence"/>
</dbReference>
<evidence type="ECO:0000313" key="3">
    <source>
        <dbReference type="Proteomes" id="UP000316628"/>
    </source>
</evidence>
<reference evidence="2 3" key="1">
    <citation type="submission" date="2019-06" db="EMBL/GenBank/DDBJ databases">
        <title>Sequencing the genomes of 1000 actinobacteria strains.</title>
        <authorList>
            <person name="Klenk H.-P."/>
        </authorList>
    </citation>
    <scope>NUCLEOTIDE SEQUENCE [LARGE SCALE GENOMIC DNA]</scope>
    <source>
        <strain evidence="2 3">DSM 45456</strain>
    </source>
</reference>
<comment type="caution">
    <text evidence="2">The sequence shown here is derived from an EMBL/GenBank/DDBJ whole genome shotgun (WGS) entry which is preliminary data.</text>
</comment>
<accession>A0A543JB53</accession>
<name>A0A543JB53_9PSEU</name>
<organism evidence="2 3">
    <name type="scientific">Saccharothrix saharensis</name>
    <dbReference type="NCBI Taxonomy" id="571190"/>
    <lineage>
        <taxon>Bacteria</taxon>
        <taxon>Bacillati</taxon>
        <taxon>Actinomycetota</taxon>
        <taxon>Actinomycetes</taxon>
        <taxon>Pseudonocardiales</taxon>
        <taxon>Pseudonocardiaceae</taxon>
        <taxon>Saccharothrix</taxon>
    </lineage>
</organism>
<keyword evidence="3" id="KW-1185">Reference proteome</keyword>